<feature type="transmembrane region" description="Helical" evidence="3">
    <location>
        <begin position="6"/>
        <end position="26"/>
    </location>
</feature>
<dbReference type="Proteomes" id="UP000887222">
    <property type="component" value="Unassembled WGS sequence"/>
</dbReference>
<feature type="domain" description="FAD/NAD(P)-binding" evidence="4">
    <location>
        <begin position="8"/>
        <end position="287"/>
    </location>
</feature>
<keyword evidence="3" id="KW-0812">Transmembrane</keyword>
<dbReference type="PRINTS" id="PR00469">
    <property type="entry name" value="PNDRDTASEII"/>
</dbReference>
<keyword evidence="1" id="KW-0285">Flavoprotein</keyword>
<evidence type="ECO:0000313" key="5">
    <source>
        <dbReference type="EMBL" id="GIZ51720.1"/>
    </source>
</evidence>
<evidence type="ECO:0000256" key="3">
    <source>
        <dbReference type="SAM" id="Phobius"/>
    </source>
</evidence>
<dbReference type="InterPro" id="IPR036188">
    <property type="entry name" value="FAD/NAD-bd_sf"/>
</dbReference>
<evidence type="ECO:0000256" key="2">
    <source>
        <dbReference type="ARBA" id="ARBA00023002"/>
    </source>
</evidence>
<dbReference type="SUPFAM" id="SSF51905">
    <property type="entry name" value="FAD/NAD(P)-binding domain"/>
    <property type="match status" value="1"/>
</dbReference>
<evidence type="ECO:0000259" key="4">
    <source>
        <dbReference type="Pfam" id="PF07992"/>
    </source>
</evidence>
<dbReference type="PANTHER" id="PTHR48105">
    <property type="entry name" value="THIOREDOXIN REDUCTASE 1-RELATED-RELATED"/>
    <property type="match status" value="1"/>
</dbReference>
<keyword evidence="3" id="KW-0472">Membrane</keyword>
<dbReference type="RefSeq" id="WP_220807891.1">
    <property type="nucleotide sequence ID" value="NZ_BPMK01000007.1"/>
</dbReference>
<dbReference type="PRINTS" id="PR00368">
    <property type="entry name" value="FADPNR"/>
</dbReference>
<accession>A0ABQ4Q3G8</accession>
<proteinExistence type="predicted"/>
<dbReference type="InterPro" id="IPR050097">
    <property type="entry name" value="Ferredoxin-NADP_redctase_2"/>
</dbReference>
<evidence type="ECO:0000256" key="1">
    <source>
        <dbReference type="ARBA" id="ARBA00022630"/>
    </source>
</evidence>
<evidence type="ECO:0000313" key="6">
    <source>
        <dbReference type="Proteomes" id="UP000887222"/>
    </source>
</evidence>
<protein>
    <submittedName>
        <fullName evidence="5">Pyridine nucleotide-disulfide oxidoreductase</fullName>
    </submittedName>
</protein>
<keyword evidence="6" id="KW-1185">Reference proteome</keyword>
<dbReference type="InterPro" id="IPR023753">
    <property type="entry name" value="FAD/NAD-binding_dom"/>
</dbReference>
<dbReference type="EMBL" id="BPMK01000007">
    <property type="protein sequence ID" value="GIZ51720.1"/>
    <property type="molecule type" value="Genomic_DNA"/>
</dbReference>
<organism evidence="5 6">
    <name type="scientific">Noviherbaspirillum aridicola</name>
    <dbReference type="NCBI Taxonomy" id="2849687"/>
    <lineage>
        <taxon>Bacteria</taxon>
        <taxon>Pseudomonadati</taxon>
        <taxon>Pseudomonadota</taxon>
        <taxon>Betaproteobacteria</taxon>
        <taxon>Burkholderiales</taxon>
        <taxon>Oxalobacteraceae</taxon>
        <taxon>Noviherbaspirillum</taxon>
    </lineage>
</organism>
<reference evidence="5 6" key="1">
    <citation type="journal article" date="2022" name="Int. J. Syst. Evol. Microbiol.">
        <title>Noviherbaspirillum aridicola sp. nov., isolated from an arid soil in Pakistan.</title>
        <authorList>
            <person name="Khan I.U."/>
            <person name="Saqib M."/>
            <person name="Amin A."/>
            <person name="Hussain F."/>
            <person name="Li L."/>
            <person name="Liu Y.H."/>
            <person name="Fang B.Z."/>
            <person name="Ahmed I."/>
            <person name="Li W.J."/>
        </authorList>
    </citation>
    <scope>NUCLEOTIDE SEQUENCE [LARGE SCALE GENOMIC DNA]</scope>
    <source>
        <strain evidence="5 6">NCCP-691</strain>
    </source>
</reference>
<keyword evidence="3" id="KW-1133">Transmembrane helix</keyword>
<gene>
    <name evidence="5" type="ORF">NCCP691_17340</name>
</gene>
<comment type="caution">
    <text evidence="5">The sequence shown here is derived from an EMBL/GenBank/DDBJ whole genome shotgun (WGS) entry which is preliminary data.</text>
</comment>
<dbReference type="Gene3D" id="3.50.50.60">
    <property type="entry name" value="FAD/NAD(P)-binding domain"/>
    <property type="match status" value="2"/>
</dbReference>
<name>A0ABQ4Q3G8_9BURK</name>
<keyword evidence="2" id="KW-0560">Oxidoreductase</keyword>
<dbReference type="Pfam" id="PF07992">
    <property type="entry name" value="Pyr_redox_2"/>
    <property type="match status" value="1"/>
</dbReference>
<sequence>MAEAPLLDCLIIGGGAAGLTAAIYLARYRRRLMLLDGDASRLHKIPTSHNYPGFVAGVHGEDLLGRLRAQALEYGAPMATGIVDRLQRNDDGSFTAWCGRQAWHARYVILATGVQDVEPGFGEVAEAVAGGQLRYCPICDGFEAIGKRVAVIGRGDAAVGEAEFIRHFAHELTLFSVADTPPLSEQSCARLRAADIGWCPEPVERLVHEDHAVLVQARGQPARRFDVIYAALGTLVNGGLAQLLGARASDEGELHVDDHQQTTVDGLYAAGDVVLGLNQIAVAMGHAAIAATAVHNRLRRQDDRLQ</sequence>